<accession>A0AAD7FXQ0</accession>
<evidence type="ECO:0000313" key="3">
    <source>
        <dbReference type="Proteomes" id="UP001221757"/>
    </source>
</evidence>
<evidence type="ECO:0000313" key="2">
    <source>
        <dbReference type="EMBL" id="KAJ7648865.1"/>
    </source>
</evidence>
<evidence type="ECO:0000256" key="1">
    <source>
        <dbReference type="SAM" id="MobiDB-lite"/>
    </source>
</evidence>
<dbReference type="EMBL" id="JARKIE010000373">
    <property type="protein sequence ID" value="KAJ7648865.1"/>
    <property type="molecule type" value="Genomic_DNA"/>
</dbReference>
<proteinExistence type="predicted"/>
<feature type="compositionally biased region" description="Low complexity" evidence="1">
    <location>
        <begin position="102"/>
        <end position="126"/>
    </location>
</feature>
<reference evidence="2" key="1">
    <citation type="submission" date="2023-03" db="EMBL/GenBank/DDBJ databases">
        <title>Massive genome expansion in bonnet fungi (Mycena s.s.) driven by repeated elements and novel gene families across ecological guilds.</title>
        <authorList>
            <consortium name="Lawrence Berkeley National Laboratory"/>
            <person name="Harder C.B."/>
            <person name="Miyauchi S."/>
            <person name="Viragh M."/>
            <person name="Kuo A."/>
            <person name="Thoen E."/>
            <person name="Andreopoulos B."/>
            <person name="Lu D."/>
            <person name="Skrede I."/>
            <person name="Drula E."/>
            <person name="Henrissat B."/>
            <person name="Morin E."/>
            <person name="Kohler A."/>
            <person name="Barry K."/>
            <person name="LaButti K."/>
            <person name="Morin E."/>
            <person name="Salamov A."/>
            <person name="Lipzen A."/>
            <person name="Mereny Z."/>
            <person name="Hegedus B."/>
            <person name="Baldrian P."/>
            <person name="Stursova M."/>
            <person name="Weitz H."/>
            <person name="Taylor A."/>
            <person name="Grigoriev I.V."/>
            <person name="Nagy L.G."/>
            <person name="Martin F."/>
            <person name="Kauserud H."/>
        </authorList>
    </citation>
    <scope>NUCLEOTIDE SEQUENCE</scope>
    <source>
        <strain evidence="2">CBHHK067</strain>
    </source>
</reference>
<name>A0AAD7FXQ0_MYCRO</name>
<keyword evidence="3" id="KW-1185">Reference proteome</keyword>
<sequence>MSGEGCAGRPFNDFVHLQHRQWVLGGANRQLRLQRRGGNVPMHGSGYTRLVGATDMGFGPKRGFYIWTVSMSWIHPAQHQSSTPTATAINTVTETITPDPPTASSSTDTILSSSKALSSPPLSSSPTTFSLAQSPSSATAISPS</sequence>
<feature type="compositionally biased region" description="Polar residues" evidence="1">
    <location>
        <begin position="127"/>
        <end position="144"/>
    </location>
</feature>
<dbReference type="AlphaFoldDB" id="A0AAD7FXQ0"/>
<gene>
    <name evidence="2" type="ORF">B0H17DRAFT_1147912</name>
</gene>
<protein>
    <submittedName>
        <fullName evidence="2">Uncharacterized protein</fullName>
    </submittedName>
</protein>
<comment type="caution">
    <text evidence="2">The sequence shown here is derived from an EMBL/GenBank/DDBJ whole genome shotgun (WGS) entry which is preliminary data.</text>
</comment>
<dbReference type="Proteomes" id="UP001221757">
    <property type="component" value="Unassembled WGS sequence"/>
</dbReference>
<organism evidence="2 3">
    <name type="scientific">Mycena rosella</name>
    <name type="common">Pink bonnet</name>
    <name type="synonym">Agaricus rosellus</name>
    <dbReference type="NCBI Taxonomy" id="1033263"/>
    <lineage>
        <taxon>Eukaryota</taxon>
        <taxon>Fungi</taxon>
        <taxon>Dikarya</taxon>
        <taxon>Basidiomycota</taxon>
        <taxon>Agaricomycotina</taxon>
        <taxon>Agaricomycetes</taxon>
        <taxon>Agaricomycetidae</taxon>
        <taxon>Agaricales</taxon>
        <taxon>Marasmiineae</taxon>
        <taxon>Mycenaceae</taxon>
        <taxon>Mycena</taxon>
    </lineage>
</organism>
<feature type="region of interest" description="Disordered" evidence="1">
    <location>
        <begin position="93"/>
        <end position="144"/>
    </location>
</feature>